<evidence type="ECO:0000313" key="9">
    <source>
        <dbReference type="Proteomes" id="UP000294894"/>
    </source>
</evidence>
<evidence type="ECO:0000256" key="1">
    <source>
        <dbReference type="ARBA" id="ARBA00010456"/>
    </source>
</evidence>
<dbReference type="GO" id="GO:0004850">
    <property type="term" value="F:uridine phosphorylase activity"/>
    <property type="evidence" value="ECO:0007669"/>
    <property type="project" value="UniProtKB-EC"/>
</dbReference>
<dbReference type="EC" id="2.4.2.3" evidence="2"/>
<protein>
    <recommendedName>
        <fullName evidence="3">Uridine phosphorylase</fullName>
        <ecNumber evidence="2">2.4.2.3</ecNumber>
    </recommendedName>
</protein>
<dbReference type="InterPro" id="IPR035994">
    <property type="entry name" value="Nucleoside_phosphorylase_sf"/>
</dbReference>
<dbReference type="OrthoDB" id="9782889at2"/>
<dbReference type="NCBIfam" id="TIGR00107">
    <property type="entry name" value="deoD"/>
    <property type="match status" value="1"/>
</dbReference>
<comment type="catalytic activity">
    <reaction evidence="6">
        <text>uridine + phosphate = alpha-D-ribose 1-phosphate + uracil</text>
        <dbReference type="Rhea" id="RHEA:24388"/>
        <dbReference type="ChEBI" id="CHEBI:16704"/>
        <dbReference type="ChEBI" id="CHEBI:17568"/>
        <dbReference type="ChEBI" id="CHEBI:43474"/>
        <dbReference type="ChEBI" id="CHEBI:57720"/>
        <dbReference type="EC" id="2.4.2.3"/>
    </reaction>
</comment>
<sequence>MSTHIGAAPGDIAPTVLMPGDPLRAKWIAETFLDDARCYSEVRGMYGFTGTWQGRPVSVQGSGMGQPSLAIYANELFRDYDVQTAIRVGSCGALTEKLAIRDLVIASGACTDSSMNHIAFEGLDYAPVADFGLLRDAAAAAPEAHVGLIFSSDSFYAARPELVARMVDYGVLAVEMEASALYTLAAKHGRRALAICTVSDHIVTGEETTSQEREQTFGRMVEVALTASQPG</sequence>
<proteinExistence type="inferred from homology"/>
<dbReference type="Pfam" id="PF01048">
    <property type="entry name" value="PNP_UDP_1"/>
    <property type="match status" value="1"/>
</dbReference>
<name>A0A4P7GJH5_9ACTN</name>
<dbReference type="PANTHER" id="PTHR43691:SF11">
    <property type="entry name" value="FI09636P-RELATED"/>
    <property type="match status" value="1"/>
</dbReference>
<evidence type="ECO:0000259" key="7">
    <source>
        <dbReference type="Pfam" id="PF01048"/>
    </source>
</evidence>
<gene>
    <name evidence="8" type="primary">deoD</name>
    <name evidence="8" type="ORF">EXE57_06120</name>
</gene>
<reference evidence="8 9" key="1">
    <citation type="submission" date="2019-03" db="EMBL/GenBank/DDBJ databases">
        <title>Three New Species of Nocardioides, Nocardioides euryhalodurans sp. nov., Nocardioides seonyuensis sp. nov. and Nocardioides eburneoflavus sp. nov., Iolated from Soil.</title>
        <authorList>
            <person name="Roh S.G."/>
            <person name="Lee C."/>
            <person name="Kim M.-K."/>
            <person name="Kim S.B."/>
        </authorList>
    </citation>
    <scope>NUCLEOTIDE SEQUENCE [LARGE SCALE GENOMIC DNA]</scope>
    <source>
        <strain evidence="8 9">MMS17-SY117</strain>
    </source>
</reference>
<dbReference type="Gene3D" id="3.40.50.1580">
    <property type="entry name" value="Nucleoside phosphorylase domain"/>
    <property type="match status" value="1"/>
</dbReference>
<dbReference type="GO" id="GO:0005829">
    <property type="term" value="C:cytosol"/>
    <property type="evidence" value="ECO:0007669"/>
    <property type="project" value="TreeGrafter"/>
</dbReference>
<dbReference type="GO" id="GO:0006152">
    <property type="term" value="P:purine nucleoside catabolic process"/>
    <property type="evidence" value="ECO:0007669"/>
    <property type="project" value="TreeGrafter"/>
</dbReference>
<dbReference type="Proteomes" id="UP000294894">
    <property type="component" value="Chromosome"/>
</dbReference>
<accession>A0A4P7GJH5</accession>
<keyword evidence="9" id="KW-1185">Reference proteome</keyword>
<dbReference type="HAMAP" id="MF_01627">
    <property type="entry name" value="Pur_nucleosid_phosp"/>
    <property type="match status" value="1"/>
</dbReference>
<evidence type="ECO:0000256" key="5">
    <source>
        <dbReference type="ARBA" id="ARBA00022679"/>
    </source>
</evidence>
<keyword evidence="4 8" id="KW-0328">Glycosyltransferase</keyword>
<evidence type="ECO:0000256" key="2">
    <source>
        <dbReference type="ARBA" id="ARBA00011888"/>
    </source>
</evidence>
<evidence type="ECO:0000256" key="4">
    <source>
        <dbReference type="ARBA" id="ARBA00022676"/>
    </source>
</evidence>
<dbReference type="InterPro" id="IPR000845">
    <property type="entry name" value="Nucleoside_phosphorylase_d"/>
</dbReference>
<dbReference type="AlphaFoldDB" id="A0A4P7GJH5"/>
<dbReference type="GO" id="GO:0004731">
    <property type="term" value="F:purine-nucleoside phosphorylase activity"/>
    <property type="evidence" value="ECO:0007669"/>
    <property type="project" value="InterPro"/>
</dbReference>
<evidence type="ECO:0000313" key="8">
    <source>
        <dbReference type="EMBL" id="QBR91897.1"/>
    </source>
</evidence>
<evidence type="ECO:0000256" key="6">
    <source>
        <dbReference type="ARBA" id="ARBA00048447"/>
    </source>
</evidence>
<dbReference type="PANTHER" id="PTHR43691">
    <property type="entry name" value="URIDINE PHOSPHORYLASE"/>
    <property type="match status" value="1"/>
</dbReference>
<dbReference type="InterPro" id="IPR018016">
    <property type="entry name" value="Nucleoside_phosphorylase_CS"/>
</dbReference>
<dbReference type="RefSeq" id="WP_135075095.1">
    <property type="nucleotide sequence ID" value="NZ_CP038267.1"/>
</dbReference>
<dbReference type="PROSITE" id="PS01232">
    <property type="entry name" value="PNP_UDP_1"/>
    <property type="match status" value="1"/>
</dbReference>
<comment type="similarity">
    <text evidence="1">Belongs to the PNP/UDP phosphorylase family.</text>
</comment>
<dbReference type="SUPFAM" id="SSF53167">
    <property type="entry name" value="Purine and uridine phosphorylases"/>
    <property type="match status" value="1"/>
</dbReference>
<dbReference type="KEGG" id="noy:EXE57_06120"/>
<organism evidence="8 9">
    <name type="scientific">Nocardioides euryhalodurans</name>
    <dbReference type="NCBI Taxonomy" id="2518370"/>
    <lineage>
        <taxon>Bacteria</taxon>
        <taxon>Bacillati</taxon>
        <taxon>Actinomycetota</taxon>
        <taxon>Actinomycetes</taxon>
        <taxon>Propionibacteriales</taxon>
        <taxon>Nocardioidaceae</taxon>
        <taxon>Nocardioides</taxon>
    </lineage>
</organism>
<dbReference type="NCBIfam" id="NF004489">
    <property type="entry name" value="PRK05819.1"/>
    <property type="match status" value="1"/>
</dbReference>
<dbReference type="EMBL" id="CP038267">
    <property type="protein sequence ID" value="QBR91897.1"/>
    <property type="molecule type" value="Genomic_DNA"/>
</dbReference>
<feature type="domain" description="Nucleoside phosphorylase" evidence="7">
    <location>
        <begin position="16"/>
        <end position="222"/>
    </location>
</feature>
<keyword evidence="5 8" id="KW-0808">Transferase</keyword>
<dbReference type="CDD" id="cd09006">
    <property type="entry name" value="PNP_EcPNPI-like"/>
    <property type="match status" value="1"/>
</dbReference>
<dbReference type="InterPro" id="IPR004402">
    <property type="entry name" value="DeoD-type"/>
</dbReference>
<evidence type="ECO:0000256" key="3">
    <source>
        <dbReference type="ARBA" id="ARBA00021980"/>
    </source>
</evidence>